<organism evidence="2 3">
    <name type="scientific">Pleurodeles waltl</name>
    <name type="common">Iberian ribbed newt</name>
    <dbReference type="NCBI Taxonomy" id="8319"/>
    <lineage>
        <taxon>Eukaryota</taxon>
        <taxon>Metazoa</taxon>
        <taxon>Chordata</taxon>
        <taxon>Craniata</taxon>
        <taxon>Vertebrata</taxon>
        <taxon>Euteleostomi</taxon>
        <taxon>Amphibia</taxon>
        <taxon>Batrachia</taxon>
        <taxon>Caudata</taxon>
        <taxon>Salamandroidea</taxon>
        <taxon>Salamandridae</taxon>
        <taxon>Pleurodelinae</taxon>
        <taxon>Pleurodeles</taxon>
    </lineage>
</organism>
<evidence type="ECO:0000313" key="2">
    <source>
        <dbReference type="EMBL" id="KAJ1113892.1"/>
    </source>
</evidence>
<name>A0AAV7NCS5_PLEWA</name>
<dbReference type="EMBL" id="JANPWB010000012">
    <property type="protein sequence ID" value="KAJ1113892.1"/>
    <property type="molecule type" value="Genomic_DNA"/>
</dbReference>
<proteinExistence type="predicted"/>
<protein>
    <submittedName>
        <fullName evidence="2">Uncharacterized protein</fullName>
    </submittedName>
</protein>
<comment type="caution">
    <text evidence="2">The sequence shown here is derived from an EMBL/GenBank/DDBJ whole genome shotgun (WGS) entry which is preliminary data.</text>
</comment>
<keyword evidence="3" id="KW-1185">Reference proteome</keyword>
<sequence length="130" mass="13561">MDRLTWPAGSLGSMGPPTPRTVGLLCRHTPQAAERASGCRCRGLLSGVAAECGLLHRRGQERPYHCRAPLLTAARRPNSSTGIPPSPAGPKRVTGAGLTQPTSAADSATAQTKAPLPPPLQRVLTQVALR</sequence>
<accession>A0AAV7NCS5</accession>
<reference evidence="2" key="1">
    <citation type="journal article" date="2022" name="bioRxiv">
        <title>Sequencing and chromosome-scale assembly of the giantPleurodeles waltlgenome.</title>
        <authorList>
            <person name="Brown T."/>
            <person name="Elewa A."/>
            <person name="Iarovenko S."/>
            <person name="Subramanian E."/>
            <person name="Araus A.J."/>
            <person name="Petzold A."/>
            <person name="Susuki M."/>
            <person name="Suzuki K.-i.T."/>
            <person name="Hayashi T."/>
            <person name="Toyoda A."/>
            <person name="Oliveira C."/>
            <person name="Osipova E."/>
            <person name="Leigh N.D."/>
            <person name="Simon A."/>
            <person name="Yun M.H."/>
        </authorList>
    </citation>
    <scope>NUCLEOTIDE SEQUENCE</scope>
    <source>
        <strain evidence="2">20211129_DDA</strain>
        <tissue evidence="2">Liver</tissue>
    </source>
</reference>
<feature type="region of interest" description="Disordered" evidence="1">
    <location>
        <begin position="71"/>
        <end position="121"/>
    </location>
</feature>
<evidence type="ECO:0000256" key="1">
    <source>
        <dbReference type="SAM" id="MobiDB-lite"/>
    </source>
</evidence>
<dbReference type="AlphaFoldDB" id="A0AAV7NCS5"/>
<evidence type="ECO:0000313" key="3">
    <source>
        <dbReference type="Proteomes" id="UP001066276"/>
    </source>
</evidence>
<feature type="compositionally biased region" description="Polar residues" evidence="1">
    <location>
        <begin position="97"/>
        <end position="112"/>
    </location>
</feature>
<gene>
    <name evidence="2" type="ORF">NDU88_002132</name>
</gene>
<dbReference type="Proteomes" id="UP001066276">
    <property type="component" value="Chromosome 8"/>
</dbReference>